<protein>
    <submittedName>
        <fullName evidence="1">Uncharacterized protein</fullName>
    </submittedName>
</protein>
<dbReference type="Proteomes" id="UP000007151">
    <property type="component" value="Unassembled WGS sequence"/>
</dbReference>
<sequence>MGLKTNLGTSIVPQKVTATVHTNEYLKIKFKIMQKHIVILLIFFLTSQYIVYGINENKTKTVKLLNKKTNNYEQKSKQERTKRSLNEGSVQYYLPDEDTFLDKVDWYENNNDESGKRLLNKETPFWATRGRRDSASEENYADLPLTTHIYYNFLGKTKNVHKLPAYLMKQRHDEIDAPFWGNRGRRASEESNENENNLFWANRGRRQDDDPFWGTRGRRQEEAPFWGNRGRRENLYSTFKGDDIEPFWGNRGRRETQNQDLDANGKTRIRSLALLNEETEPFWGNRGRRKLDVKESIVKAISEIEKNIDRLNKDRNSKIKSLLNGPNKNPVGSIHDITKLKPNNEIRSKPFGQNTIHDNRIYAEEPHYILVERSGRSSEEDDPFFITRGKKYNCLQLDKARGRRGALEDIFKSVRNDPYYIARGKKDTTPHFENSSSLQKKMLKAKDLICATIELTKANKVKRQASDSERDRRTTLKKLALQLQMDPYFVSRGKKFDSNVDLNSVEELINQISVTCN</sequence>
<organism evidence="1 2">
    <name type="scientific">Danaus plexippus plexippus</name>
    <dbReference type="NCBI Taxonomy" id="278856"/>
    <lineage>
        <taxon>Eukaryota</taxon>
        <taxon>Metazoa</taxon>
        <taxon>Ecdysozoa</taxon>
        <taxon>Arthropoda</taxon>
        <taxon>Hexapoda</taxon>
        <taxon>Insecta</taxon>
        <taxon>Pterygota</taxon>
        <taxon>Neoptera</taxon>
        <taxon>Endopterygota</taxon>
        <taxon>Lepidoptera</taxon>
        <taxon>Glossata</taxon>
        <taxon>Ditrysia</taxon>
        <taxon>Papilionoidea</taxon>
        <taxon>Nymphalidae</taxon>
        <taxon>Danainae</taxon>
        <taxon>Danaini</taxon>
        <taxon>Danaina</taxon>
        <taxon>Danaus</taxon>
        <taxon>Danaus</taxon>
    </lineage>
</organism>
<keyword evidence="2" id="KW-1185">Reference proteome</keyword>
<evidence type="ECO:0000313" key="2">
    <source>
        <dbReference type="Proteomes" id="UP000007151"/>
    </source>
</evidence>
<dbReference type="KEGG" id="dpl:KGM_212042"/>
<name>A0A212FAF0_DANPL</name>
<evidence type="ECO:0000313" key="1">
    <source>
        <dbReference type="EMBL" id="OWR50714.1"/>
    </source>
</evidence>
<dbReference type="OrthoDB" id="5219169at2759"/>
<comment type="caution">
    <text evidence="1">The sequence shown here is derived from an EMBL/GenBank/DDBJ whole genome shotgun (WGS) entry which is preliminary data.</text>
</comment>
<dbReference type="EMBL" id="AGBW02009479">
    <property type="protein sequence ID" value="OWR50714.1"/>
    <property type="molecule type" value="Genomic_DNA"/>
</dbReference>
<dbReference type="AlphaFoldDB" id="A0A212FAF0"/>
<proteinExistence type="predicted"/>
<gene>
    <name evidence="1" type="ORF">KGM_212042</name>
</gene>
<dbReference type="eggNOG" id="ENOG502TB22">
    <property type="taxonomic scope" value="Eukaryota"/>
</dbReference>
<accession>A0A212FAF0</accession>
<reference evidence="1 2" key="1">
    <citation type="journal article" date="2011" name="Cell">
        <title>The monarch butterfly genome yields insights into long-distance migration.</title>
        <authorList>
            <person name="Zhan S."/>
            <person name="Merlin C."/>
            <person name="Boore J.L."/>
            <person name="Reppert S.M."/>
        </authorList>
    </citation>
    <scope>NUCLEOTIDE SEQUENCE [LARGE SCALE GENOMIC DNA]</scope>
    <source>
        <strain evidence="1">F-2</strain>
    </source>
</reference>